<dbReference type="GO" id="GO:0006508">
    <property type="term" value="P:proteolysis"/>
    <property type="evidence" value="ECO:0007669"/>
    <property type="project" value="InterPro"/>
</dbReference>
<keyword evidence="1" id="KW-0175">Coiled coil</keyword>
<dbReference type="AlphaFoldDB" id="A0A5C6EE64"/>
<sequence length="371" mass="40799" precursor="true">MKFPFLNRSHKVRLAVASLVLGALSLPVLSPAAVSQETATEKFSPAVVEKADKILEDAKLRRVGKVIQSTDTAEIGRAISGLSKTRRELKRIYDDWKAVDQQIHAMEQELKRLNVQYGELNLQLARGNVTSRARDQVVGMINAGIARSKILESEKSAQKVLLASKRATLNSAEAEYAETVLAIRSDYKKLKEELDKQLITSPVQIALRVMHANFDTPEAMTADDILSVVDKRLQKIEQEVFSETIALEVVNQSLYVNVVVGRVSTRMVVDSGASLISLPSKTATELGIVVPPDAPQMRMIMADGREIPARGVTLARVRVGEFEAENINAAVLDAAATDAEPLLGMSYLGNFKFEIDMAEKSLKMLRVKTDD</sequence>
<evidence type="ECO:0000313" key="3">
    <source>
        <dbReference type="EMBL" id="TWU47128.1"/>
    </source>
</evidence>
<dbReference type="Gene3D" id="2.40.70.10">
    <property type="entry name" value="Acid Proteases"/>
    <property type="match status" value="1"/>
</dbReference>
<dbReference type="NCBIfam" id="TIGR02281">
    <property type="entry name" value="clan_AA_DTGA"/>
    <property type="match status" value="1"/>
</dbReference>
<protein>
    <recommendedName>
        <fullName evidence="5">Retroviral aspartyl protease</fullName>
    </recommendedName>
</protein>
<dbReference type="InterPro" id="IPR021109">
    <property type="entry name" value="Peptidase_aspartic_dom_sf"/>
</dbReference>
<dbReference type="EMBL" id="SJPX01000006">
    <property type="protein sequence ID" value="TWU47128.1"/>
    <property type="molecule type" value="Genomic_DNA"/>
</dbReference>
<dbReference type="SUPFAM" id="SSF50630">
    <property type="entry name" value="Acid proteases"/>
    <property type="match status" value="1"/>
</dbReference>
<dbReference type="Proteomes" id="UP000317977">
    <property type="component" value="Unassembled WGS sequence"/>
</dbReference>
<name>A0A5C6EE64_9BACT</name>
<dbReference type="RefSeq" id="WP_186776585.1">
    <property type="nucleotide sequence ID" value="NZ_SJPX01000006.1"/>
</dbReference>
<reference evidence="3 4" key="1">
    <citation type="submission" date="2019-02" db="EMBL/GenBank/DDBJ databases">
        <title>Deep-cultivation of Planctomycetes and their phenomic and genomic characterization uncovers novel biology.</title>
        <authorList>
            <person name="Wiegand S."/>
            <person name="Jogler M."/>
            <person name="Boedeker C."/>
            <person name="Pinto D."/>
            <person name="Vollmers J."/>
            <person name="Rivas-Marin E."/>
            <person name="Kohn T."/>
            <person name="Peeters S.H."/>
            <person name="Heuer A."/>
            <person name="Rast P."/>
            <person name="Oberbeckmann S."/>
            <person name="Bunk B."/>
            <person name="Jeske O."/>
            <person name="Meyerdierks A."/>
            <person name="Storesund J.E."/>
            <person name="Kallscheuer N."/>
            <person name="Luecker S."/>
            <person name="Lage O.M."/>
            <person name="Pohl T."/>
            <person name="Merkel B.J."/>
            <person name="Hornburger P."/>
            <person name="Mueller R.-W."/>
            <person name="Bruemmer F."/>
            <person name="Labrenz M."/>
            <person name="Spormann A.M."/>
            <person name="Op Den Camp H."/>
            <person name="Overmann J."/>
            <person name="Amann R."/>
            <person name="Jetten M.S.M."/>
            <person name="Mascher T."/>
            <person name="Medema M.H."/>
            <person name="Devos D.P."/>
            <person name="Kaster A.-K."/>
            <person name="Ovreas L."/>
            <person name="Rohde M."/>
            <person name="Galperin M.Y."/>
            <person name="Jogler C."/>
        </authorList>
    </citation>
    <scope>NUCLEOTIDE SEQUENCE [LARGE SCALE GENOMIC DNA]</scope>
    <source>
        <strain evidence="3 4">Poly59</strain>
    </source>
</reference>
<accession>A0A5C6EE64</accession>
<keyword evidence="2" id="KW-0732">Signal</keyword>
<proteinExistence type="predicted"/>
<dbReference type="InterPro" id="IPR001969">
    <property type="entry name" value="Aspartic_peptidase_AS"/>
</dbReference>
<evidence type="ECO:0000256" key="1">
    <source>
        <dbReference type="SAM" id="Coils"/>
    </source>
</evidence>
<dbReference type="CDD" id="cd05483">
    <property type="entry name" value="retropepsin_like_bacteria"/>
    <property type="match status" value="1"/>
</dbReference>
<feature type="chain" id="PRO_5023085348" description="Retroviral aspartyl protease" evidence="2">
    <location>
        <begin position="33"/>
        <end position="371"/>
    </location>
</feature>
<feature type="coiled-coil region" evidence="1">
    <location>
        <begin position="96"/>
        <end position="123"/>
    </location>
</feature>
<gene>
    <name evidence="3" type="ORF">Poly59_61020</name>
</gene>
<evidence type="ECO:0000256" key="2">
    <source>
        <dbReference type="SAM" id="SignalP"/>
    </source>
</evidence>
<evidence type="ECO:0008006" key="5">
    <source>
        <dbReference type="Google" id="ProtNLM"/>
    </source>
</evidence>
<dbReference type="InterPro" id="IPR034122">
    <property type="entry name" value="Retropepsin-like_bacterial"/>
</dbReference>
<comment type="caution">
    <text evidence="3">The sequence shown here is derived from an EMBL/GenBank/DDBJ whole genome shotgun (WGS) entry which is preliminary data.</text>
</comment>
<dbReference type="PROSITE" id="PS00141">
    <property type="entry name" value="ASP_PROTEASE"/>
    <property type="match status" value="1"/>
</dbReference>
<dbReference type="Pfam" id="PF13975">
    <property type="entry name" value="gag-asp_proteas"/>
    <property type="match status" value="1"/>
</dbReference>
<feature type="signal peptide" evidence="2">
    <location>
        <begin position="1"/>
        <end position="32"/>
    </location>
</feature>
<keyword evidence="4" id="KW-1185">Reference proteome</keyword>
<organism evidence="3 4">
    <name type="scientific">Rubripirellula reticaptiva</name>
    <dbReference type="NCBI Taxonomy" id="2528013"/>
    <lineage>
        <taxon>Bacteria</taxon>
        <taxon>Pseudomonadati</taxon>
        <taxon>Planctomycetota</taxon>
        <taxon>Planctomycetia</taxon>
        <taxon>Pirellulales</taxon>
        <taxon>Pirellulaceae</taxon>
        <taxon>Rubripirellula</taxon>
    </lineage>
</organism>
<dbReference type="InterPro" id="IPR011969">
    <property type="entry name" value="Clan_AA_Asp_peptidase_C"/>
</dbReference>
<evidence type="ECO:0000313" key="4">
    <source>
        <dbReference type="Proteomes" id="UP000317977"/>
    </source>
</evidence>
<dbReference type="GO" id="GO:0004190">
    <property type="term" value="F:aspartic-type endopeptidase activity"/>
    <property type="evidence" value="ECO:0007669"/>
    <property type="project" value="InterPro"/>
</dbReference>